<protein>
    <submittedName>
        <fullName evidence="2">Uncharacterized protein</fullName>
    </submittedName>
</protein>
<gene>
    <name evidence="2" type="ORF">PCOR1329_LOCUS71426</name>
</gene>
<feature type="compositionally biased region" description="Low complexity" evidence="1">
    <location>
        <begin position="1657"/>
        <end position="1674"/>
    </location>
</feature>
<feature type="region of interest" description="Disordered" evidence="1">
    <location>
        <begin position="356"/>
        <end position="395"/>
    </location>
</feature>
<feature type="region of interest" description="Disordered" evidence="1">
    <location>
        <begin position="1351"/>
        <end position="1373"/>
    </location>
</feature>
<comment type="caution">
    <text evidence="2">The sequence shown here is derived from an EMBL/GenBank/DDBJ whole genome shotgun (WGS) entry which is preliminary data.</text>
</comment>
<feature type="compositionally biased region" description="Low complexity" evidence="1">
    <location>
        <begin position="1161"/>
        <end position="1173"/>
    </location>
</feature>
<evidence type="ECO:0000256" key="1">
    <source>
        <dbReference type="SAM" id="MobiDB-lite"/>
    </source>
</evidence>
<name>A0ABN9X1I5_9DINO</name>
<dbReference type="EMBL" id="CAUYUJ010019482">
    <property type="protein sequence ID" value="CAK0891482.1"/>
    <property type="molecule type" value="Genomic_DNA"/>
</dbReference>
<feature type="region of interest" description="Disordered" evidence="1">
    <location>
        <begin position="1159"/>
        <end position="1227"/>
    </location>
</feature>
<evidence type="ECO:0000313" key="2">
    <source>
        <dbReference type="EMBL" id="CAK0891482.1"/>
    </source>
</evidence>
<feature type="region of interest" description="Disordered" evidence="1">
    <location>
        <begin position="1092"/>
        <end position="1141"/>
    </location>
</feature>
<keyword evidence="3" id="KW-1185">Reference proteome</keyword>
<organism evidence="2 3">
    <name type="scientific">Prorocentrum cordatum</name>
    <dbReference type="NCBI Taxonomy" id="2364126"/>
    <lineage>
        <taxon>Eukaryota</taxon>
        <taxon>Sar</taxon>
        <taxon>Alveolata</taxon>
        <taxon>Dinophyceae</taxon>
        <taxon>Prorocentrales</taxon>
        <taxon>Prorocentraceae</taxon>
        <taxon>Prorocentrum</taxon>
    </lineage>
</organism>
<dbReference type="SUPFAM" id="SSF53335">
    <property type="entry name" value="S-adenosyl-L-methionine-dependent methyltransferases"/>
    <property type="match status" value="1"/>
</dbReference>
<dbReference type="InterPro" id="IPR029063">
    <property type="entry name" value="SAM-dependent_MTases_sf"/>
</dbReference>
<sequence length="2436" mass="268544">MTLYCPQERERHRISARHRKNVQVLENSSEVLVCEEVGEYRACAQALVSTEDLVLEVGSHVGGTTKVLRQACGAANLVGLDQQADLVAQARCNLPDVRFEIGDAFDAQRVIALAKGMQPRRFTKVFIDISGSRDLPTVPPGARGEARAEGSCKHELLGGRCLGVPLGQRTRVGLLCDAHRKATVSTLSFATVKPLDTQLIRFALTVQGGAMADLRREMRRILKEQLVVIRSGACSAEASSHREAVYDLFVPGATPSAKYRRSLLGRLFNGDIRRRGRVEHYCNGCCSSFRETLRLMCDEGMQCLCGSGVTVLNRSNWTGTSECINSIGLISHVHGLAQQAWMRAVPGRDHKLRGGCQAHAAKATGDAEGGPGQPSISRADDAHDGGDEDVEGGDISVWRQDAETRVKDTQSWILGGTFEDDLLIARIQYGPTETLILNQLALSGVGWEREQQVKFLRDGSRTYQLWEAYRGDPEKRLRDEVADLMCTPALWRTLSNQTEAQGMKLYVLLARMATATYELVEVPHRWWPYKTFASLHDGSVLQELKESRGCTCCLDEFTAGFVEYYGEAVGGSCARAELMALLSVMESDTGSTEREHSTNERRNKFRVQTHEKHLEELSAWFCCRRCCSDRRDVGTNVEKRKRPRGAAAAVAVGESQKPPPRRYSWTWRAFLHVQAKGRYITAETAAEMSQAYRNLSADEKSFYEELGELAAKQRAEGHESFPTYRPPQSSRAGAAGRRARQSRALHGGAGRPGGVGPEHDGAPAVELVPAGGGAEEETPPPCGRILTESRLVLCRERALAAAQEKEERARVTELRDNSRRVVDGEAQSWSFVGGSAACSDVALPRGDLTAEPSPMLVMTWNRSAETVRTAALEHLAKTTLKANGERWQDLHRYIRVQDVPQLGRVPTNRRRCWEAQECICKGSGRFKDQWMDKFLASLRICSRMNGNFRPLLKRGHLVARFGCVNPGRAGPDHPVGDPVPDDVSDVWLHVALFYEKPIRPTYIYMERDPDRDEAGTLGVAPWCGPNSEDLYLVTQWEAFGYMELRPNTKSWTLTWYELVCFPKRLLRPFEPRRQRVRHMGFEPIDLLRRGRAARGRSAAGAEEPQPEAGVSSDSGLSLRRGFSDAEVEPEEVSDGGSEGQDVVGSAELDFAEEHGLFEPVGGATSEESGGAESEGSDHGSIRDVDVEKALQEMEGEAPSGAPAADPVPVEPAAVDPAPLPAASGEDEMPSFELAAELPKAGAKNPPHIVIRVFGYGSEAYLRYYPKKAQIVAECKRHRGAALLERRSDDGFVADANWLTEFLMQRAAADANDPVLRVGIAAIGVRDQAVAMATAGSARARKRAVSRVAEALAADSDEADGSERSNPEENDDELFQDARQRGRAAVKVLKVDAKPKAKPSGKFRVCGRSGCSKKETADMRFPDASIAACERCYYPWEWAWKEKHPSWPKFCQQLNQEKTLNDQFEVSAECAEDARNKAFDEESVDIVSRCGFRMAHHFRVWKEQPFREATSMPADVEPKDLDLKASSIKFPSGASVDGYVTVNPDKPFVDVDRIEEYFVERRSQSLTEARHVLRDQGKKIFKAEISTLKAKMPTAIRGRTTPPTLGSIAFEAKVKSDGKGGIQPQQHPGGGPFVNQGGRGHAADSAADSLPASVPEDSGSGVAAAGGKAASSAGGMEALSKPRSPAAVDEMERIRQLETDCDIAKILEGYKLGDREYAVTRFSPKQPNAKDRRDALIEVIETAKQISTHNMHNLRGKNDLKTKYINELKKNNVNFQSCPKWCRTLVSETLHANLDLDAVWDIINPFAEAEDGPVKFDPACPKLSGVADELDVTINIARDHALNYLLIPIIQNKTDQLDTAKGLRSTLRECVRASLGLPQEIKKFYKDMQVCAAILDTISDHSAEAVASIEVDLADFRKMLHGDYDKEWSSFARALDSDDYWRQEKIEWRRASQGDLQEMENITMTRQSLEGEVSDVTVFTKTVASLMKWFTICRSSTPTPAMHDFFSAAEQFMDRHALLTDEENAPKMDQFNSLLTGLLELNNCFSKGEAREGVTRTFGPRLHRLVERVRELQSQVSKSVSSSAILQALQKAAVVENMSAQAKIVKTELGQLGSVRFSDPPHLSIIFNAVDAMAATACNNIKMDTATDIDDFLVDEVADMLELTTKVCDLAECDDEEQRINGAARRVKLMTIVLNTTRALKELVQFGNAAEQVSNTEGTKAYQCLKGTVGELKKMCSLMDDQPGGTHGNFISIAQIKNKFEYLLATAAGTTLSFENADIDSTLADATEYQNRLKSIVSFGNVDRGWRAGLDDSAEWTAVVKHARSTVFATKGLAAKVGSAIAALEKAITNVRDTCKSYEQDGKCDEIVRAMEKTIHLARLTQMEAAAIQKIRDNESSSTEVRATAIQNVLDVLPENGIAQNEFHLAVQKKLNEAMRA</sequence>
<accession>A0ABN9X1I5</accession>
<feature type="compositionally biased region" description="Gly residues" evidence="1">
    <location>
        <begin position="1627"/>
        <end position="1639"/>
    </location>
</feature>
<reference evidence="2" key="1">
    <citation type="submission" date="2023-10" db="EMBL/GenBank/DDBJ databases">
        <authorList>
            <person name="Chen Y."/>
            <person name="Shah S."/>
            <person name="Dougan E. K."/>
            <person name="Thang M."/>
            <person name="Chan C."/>
        </authorList>
    </citation>
    <scope>NUCLEOTIDE SEQUENCE [LARGE SCALE GENOMIC DNA]</scope>
</reference>
<dbReference type="Proteomes" id="UP001189429">
    <property type="component" value="Unassembled WGS sequence"/>
</dbReference>
<feature type="compositionally biased region" description="Gly residues" evidence="1">
    <location>
        <begin position="747"/>
        <end position="756"/>
    </location>
</feature>
<feature type="compositionally biased region" description="Basic and acidic residues" evidence="1">
    <location>
        <begin position="1175"/>
        <end position="1191"/>
    </location>
</feature>
<feature type="compositionally biased region" description="Low complexity" evidence="1">
    <location>
        <begin position="1201"/>
        <end position="1222"/>
    </location>
</feature>
<feature type="compositionally biased region" description="Low complexity" evidence="1">
    <location>
        <begin position="1095"/>
        <end position="1109"/>
    </location>
</feature>
<feature type="region of interest" description="Disordered" evidence="1">
    <location>
        <begin position="713"/>
        <end position="763"/>
    </location>
</feature>
<feature type="region of interest" description="Disordered" evidence="1">
    <location>
        <begin position="1615"/>
        <end position="1686"/>
    </location>
</feature>
<proteinExistence type="predicted"/>
<dbReference type="Gene3D" id="3.40.50.150">
    <property type="entry name" value="Vaccinia Virus protein VP39"/>
    <property type="match status" value="1"/>
</dbReference>
<evidence type="ECO:0000313" key="3">
    <source>
        <dbReference type="Proteomes" id="UP001189429"/>
    </source>
</evidence>